<dbReference type="Proteomes" id="UP001569963">
    <property type="component" value="Unassembled WGS sequence"/>
</dbReference>
<feature type="transmembrane region" description="Helical" evidence="7">
    <location>
        <begin position="406"/>
        <end position="425"/>
    </location>
</feature>
<feature type="compositionally biased region" description="Basic and acidic residues" evidence="6">
    <location>
        <begin position="1"/>
        <end position="15"/>
    </location>
</feature>
<keyword evidence="9" id="KW-1185">Reference proteome</keyword>
<accession>A0ABV4QCD9</accession>
<comment type="similarity">
    <text evidence="2">Belongs to the purine-cytosine permease (2.A.39) family.</text>
</comment>
<organism evidence="8 9">
    <name type="scientific">Actinomadura monticuli</name>
    <dbReference type="NCBI Taxonomy" id="3097367"/>
    <lineage>
        <taxon>Bacteria</taxon>
        <taxon>Bacillati</taxon>
        <taxon>Actinomycetota</taxon>
        <taxon>Actinomycetes</taxon>
        <taxon>Streptosporangiales</taxon>
        <taxon>Thermomonosporaceae</taxon>
        <taxon>Actinomadura</taxon>
    </lineage>
</organism>
<dbReference type="InterPro" id="IPR030191">
    <property type="entry name" value="CodB"/>
</dbReference>
<evidence type="ECO:0000256" key="3">
    <source>
        <dbReference type="ARBA" id="ARBA00022692"/>
    </source>
</evidence>
<keyword evidence="5 7" id="KW-0472">Membrane</keyword>
<gene>
    <name evidence="8" type="ORF">SM611_15485</name>
</gene>
<comment type="subcellular location">
    <subcellularLocation>
        <location evidence="1">Membrane</location>
        <topology evidence="1">Multi-pass membrane protein</topology>
    </subcellularLocation>
</comment>
<evidence type="ECO:0000256" key="1">
    <source>
        <dbReference type="ARBA" id="ARBA00004141"/>
    </source>
</evidence>
<feature type="region of interest" description="Disordered" evidence="6">
    <location>
        <begin position="1"/>
        <end position="20"/>
    </location>
</feature>
<feature type="transmembrane region" description="Helical" evidence="7">
    <location>
        <begin position="445"/>
        <end position="464"/>
    </location>
</feature>
<evidence type="ECO:0000256" key="7">
    <source>
        <dbReference type="SAM" id="Phobius"/>
    </source>
</evidence>
<evidence type="ECO:0000313" key="9">
    <source>
        <dbReference type="Proteomes" id="UP001569963"/>
    </source>
</evidence>
<comment type="caution">
    <text evidence="8">The sequence shown here is derived from an EMBL/GenBank/DDBJ whole genome shotgun (WGS) entry which is preliminary data.</text>
</comment>
<dbReference type="RefSeq" id="WP_371950237.1">
    <property type="nucleotide sequence ID" value="NZ_JAXCEI010000006.1"/>
</dbReference>
<feature type="transmembrane region" description="Helical" evidence="7">
    <location>
        <begin position="272"/>
        <end position="291"/>
    </location>
</feature>
<evidence type="ECO:0000256" key="5">
    <source>
        <dbReference type="ARBA" id="ARBA00023136"/>
    </source>
</evidence>
<evidence type="ECO:0000256" key="2">
    <source>
        <dbReference type="ARBA" id="ARBA00008974"/>
    </source>
</evidence>
<feature type="transmembrane region" description="Helical" evidence="7">
    <location>
        <begin position="38"/>
        <end position="56"/>
    </location>
</feature>
<name>A0ABV4QCD9_9ACTN</name>
<feature type="transmembrane region" description="Helical" evidence="7">
    <location>
        <begin position="239"/>
        <end position="266"/>
    </location>
</feature>
<keyword evidence="4 7" id="KW-1133">Transmembrane helix</keyword>
<dbReference type="EMBL" id="JAXCEI010000006">
    <property type="protein sequence ID" value="MFA1540331.1"/>
    <property type="molecule type" value="Genomic_DNA"/>
</dbReference>
<dbReference type="PANTHER" id="PTHR30569:SF0">
    <property type="entry name" value="CYTOSINE PERMEASE"/>
    <property type="match status" value="1"/>
</dbReference>
<sequence>MTSDVEKRPAGDRPSNEAPFTLDEPAPKVLGFWDQSAFWANLGVSLLAFSGAYTVLAPGADGRPTISITAGIVAMAVGTAIGGLMLGLAAVPGARTGQPAMVLLRGLFGARLSYAPTVLNVAQLVGWGTFELIVIADAARELWDGVPRWGYVVAAGAITTVLTIWPLGSVRLLRRYVTVAVAIALVYFYVELVRQPLPDLTQGSWGGFWIGADAALAVSISWVPVAADYTRHSRTERAAFGAASVGYSVTQIVAYVLGLLALALVAGDSTRIFDPFLGATLGVVFFAIFVLREADQSFADTYSTAVSIQNLFPRADRRVLSVLLGAGITVLALVLDIGDYAGFLTLIGSVFVPMLGVLAADFFLGRRARAAAPSGADAESPSGREAAARLDGWDVSRRAPSRWGMIAAWAVGFVVYQLINPGTVARWAGFWRDVRDVLHFAPQSWMSASLLSFLVAAVAALLIGRITRR</sequence>
<dbReference type="InterPro" id="IPR001248">
    <property type="entry name" value="Pur-cyt_permease"/>
</dbReference>
<proteinExistence type="inferred from homology"/>
<feature type="transmembrane region" description="Helical" evidence="7">
    <location>
        <begin position="172"/>
        <end position="190"/>
    </location>
</feature>
<feature type="transmembrane region" description="Helical" evidence="7">
    <location>
        <begin position="68"/>
        <end position="91"/>
    </location>
</feature>
<evidence type="ECO:0000256" key="6">
    <source>
        <dbReference type="SAM" id="MobiDB-lite"/>
    </source>
</evidence>
<feature type="transmembrane region" description="Helical" evidence="7">
    <location>
        <begin position="112"/>
        <end position="136"/>
    </location>
</feature>
<protein>
    <submittedName>
        <fullName evidence="8">Cytosine permease</fullName>
    </submittedName>
</protein>
<feature type="transmembrane region" description="Helical" evidence="7">
    <location>
        <begin position="148"/>
        <end position="165"/>
    </location>
</feature>
<dbReference type="PANTHER" id="PTHR30569">
    <property type="entry name" value="CYTOSINE TRANSPORTER CODB"/>
    <property type="match status" value="1"/>
</dbReference>
<feature type="transmembrane region" description="Helical" evidence="7">
    <location>
        <begin position="343"/>
        <end position="364"/>
    </location>
</feature>
<dbReference type="Pfam" id="PF02133">
    <property type="entry name" value="Transp_cyt_pur"/>
    <property type="match status" value="1"/>
</dbReference>
<keyword evidence="3 7" id="KW-0812">Transmembrane</keyword>
<dbReference type="Gene3D" id="1.10.4160.10">
    <property type="entry name" value="Hydantoin permease"/>
    <property type="match status" value="1"/>
</dbReference>
<evidence type="ECO:0000313" key="8">
    <source>
        <dbReference type="EMBL" id="MFA1540331.1"/>
    </source>
</evidence>
<feature type="transmembrane region" description="Helical" evidence="7">
    <location>
        <begin position="319"/>
        <end position="337"/>
    </location>
</feature>
<evidence type="ECO:0000256" key="4">
    <source>
        <dbReference type="ARBA" id="ARBA00022989"/>
    </source>
</evidence>
<feature type="transmembrane region" description="Helical" evidence="7">
    <location>
        <begin position="205"/>
        <end position="227"/>
    </location>
</feature>
<reference evidence="8 9" key="1">
    <citation type="submission" date="2023-11" db="EMBL/GenBank/DDBJ databases">
        <title>Actinomadura monticuli sp. nov., isolated from volcanic ash.</title>
        <authorList>
            <person name="Lee S.D."/>
            <person name="Yang H."/>
            <person name="Kim I.S."/>
        </authorList>
    </citation>
    <scope>NUCLEOTIDE SEQUENCE [LARGE SCALE GENOMIC DNA]</scope>
    <source>
        <strain evidence="8 9">DLS-62</strain>
    </source>
</reference>